<sequence length="808" mass="91472">MAFTPYFLVLTIFYSICNTTLASDFFPAHIEVKTGESGNSFYRVMTDIEEQPYLNIESFAKYLLEMRGECKNAHCEFYLPNDLAQELPSYTIDLARKTCAQSKEESFSIDGVNINGEYWIHWESISQCLPVKTSWFIDDYRLLVEKNFKSIAELDRDISKLKKSTRDKALEAESRHAQIVIPANSDVGLASRLAVSTDYDSNDQHVELSALADILFSTENSLSQLSIDSKLEDPISYYNIAVSTNQGSGRLELGHILLDGDTFINNQSLEHGLYYTNRVQQPGFGNLQLENSTKPNIEVDVLVNGIYRNSYLSDSFGRFTIDEQNISPGDTVTFRYYLGEGLWSEEEITVAGIDSAFLPKGEWATKFAYGNDETQAGVVSLDYGLTNYGTLGISLFHIEDETYSGVQAQFLPTHWLSTRFGWIAELDRFPTRFDVLLSKSQSLTLDLNKADNFDADELEYHQLDYSLSTRHFSFTSRATIDDNAFELNPTLRRQLSPSLYLSYAANYDYSRTNHRSSTLHKVELTKSSLSDTSWAINTELDEYGDYYRSSARLRKNCSNCWLNPFALFQQVSTSLQLNHQDDDLTAHASYSADINHNLHLTLDGDQESYRFQLTAEFGAKTNFDSETTHLVGWDEYSYAAVKGTVVDQNGSPIADVKLQLLSQHATTNQNGEFTFERIPARKELTLKIDEGSLDLSLSPEQNPIFLNTREIATTEVVVTLINSFGADGFIKADINDKAFIYFKHLNKLEEYSSVVEADGFYVVEGLIAGLYLVTLEIGDKEYVLSKQLDADFWLGGLDFSLEDFERTR</sequence>
<keyword evidence="3" id="KW-1185">Reference proteome</keyword>
<dbReference type="Proteomes" id="UP000092528">
    <property type="component" value="Chromosome 2"/>
</dbReference>
<gene>
    <name evidence="2" type="ORF">VSVS05_03325</name>
</gene>
<evidence type="ECO:0000313" key="3">
    <source>
        <dbReference type="Proteomes" id="UP000092528"/>
    </source>
</evidence>
<dbReference type="AlphaFoldDB" id="A0A1C7FFY4"/>
<name>A0A1C7FFY4_9VIBR</name>
<organism evidence="2 3">
    <name type="scientific">Vibrio scophthalmi</name>
    <dbReference type="NCBI Taxonomy" id="45658"/>
    <lineage>
        <taxon>Bacteria</taxon>
        <taxon>Pseudomonadati</taxon>
        <taxon>Pseudomonadota</taxon>
        <taxon>Gammaproteobacteria</taxon>
        <taxon>Vibrionales</taxon>
        <taxon>Vibrionaceae</taxon>
        <taxon>Vibrio</taxon>
    </lineage>
</organism>
<evidence type="ECO:0008006" key="4">
    <source>
        <dbReference type="Google" id="ProtNLM"/>
    </source>
</evidence>
<dbReference type="PATRIC" id="fig|45658.7.peg.3284"/>
<evidence type="ECO:0000256" key="1">
    <source>
        <dbReference type="SAM" id="SignalP"/>
    </source>
</evidence>
<reference evidence="2 3" key="1">
    <citation type="submission" date="2016-07" db="EMBL/GenBank/DDBJ databases">
        <title>Genome sequencing of Vibrio scophthalmi strain VS-05, an isolated from Paralichthys olivaceus.</title>
        <authorList>
            <person name="Han H.-J."/>
        </authorList>
    </citation>
    <scope>NUCLEOTIDE SEQUENCE [LARGE SCALE GENOMIC DNA]</scope>
    <source>
        <strain evidence="2 3">VS-05</strain>
    </source>
</reference>
<proteinExistence type="predicted"/>
<dbReference type="EMBL" id="CP016415">
    <property type="protein sequence ID" value="ANU38363.1"/>
    <property type="molecule type" value="Genomic_DNA"/>
</dbReference>
<keyword evidence="1" id="KW-0732">Signal</keyword>
<accession>A0A1C7FFY4</accession>
<dbReference type="InterPro" id="IPR008969">
    <property type="entry name" value="CarboxyPept-like_regulatory"/>
</dbReference>
<dbReference type="STRING" id="45658.VSVS12_03949"/>
<evidence type="ECO:0000313" key="2">
    <source>
        <dbReference type="EMBL" id="ANU38363.1"/>
    </source>
</evidence>
<protein>
    <recommendedName>
        <fullName evidence="4">TonB-dependent receptor</fullName>
    </recommendedName>
</protein>
<dbReference type="SUPFAM" id="SSF49464">
    <property type="entry name" value="Carboxypeptidase regulatory domain-like"/>
    <property type="match status" value="1"/>
</dbReference>
<feature type="chain" id="PRO_5008885662" description="TonB-dependent receptor" evidence="1">
    <location>
        <begin position="23"/>
        <end position="808"/>
    </location>
</feature>
<feature type="signal peptide" evidence="1">
    <location>
        <begin position="1"/>
        <end position="22"/>
    </location>
</feature>